<name>A0A0D0JVS9_9PSED</name>
<dbReference type="AlphaFoldDB" id="A0A0D0JVS9"/>
<dbReference type="Pfam" id="PF01323">
    <property type="entry name" value="DSBA"/>
    <property type="match status" value="1"/>
</dbReference>
<evidence type="ECO:0000313" key="2">
    <source>
        <dbReference type="EMBL" id="KIP99699.1"/>
    </source>
</evidence>
<dbReference type="CDD" id="cd03025">
    <property type="entry name" value="DsbA_FrnE_like"/>
    <property type="match status" value="1"/>
</dbReference>
<dbReference type="EMBL" id="JXQW01000033">
    <property type="protein sequence ID" value="KIP99699.1"/>
    <property type="molecule type" value="Genomic_DNA"/>
</dbReference>
<evidence type="ECO:0000313" key="3">
    <source>
        <dbReference type="Proteomes" id="UP000032068"/>
    </source>
</evidence>
<dbReference type="InterPro" id="IPR036249">
    <property type="entry name" value="Thioredoxin-like_sf"/>
</dbReference>
<gene>
    <name evidence="2" type="ORF">RU08_13725</name>
</gene>
<comment type="caution">
    <text evidence="2">The sequence shown here is derived from an EMBL/GenBank/DDBJ whole genome shotgun (WGS) entry which is preliminary data.</text>
</comment>
<dbReference type="OrthoDB" id="9813770at2"/>
<accession>A0A0D0JVS9</accession>
<organism evidence="2 3">
    <name type="scientific">Pseudomonas fulva</name>
    <dbReference type="NCBI Taxonomy" id="47880"/>
    <lineage>
        <taxon>Bacteria</taxon>
        <taxon>Pseudomonadati</taxon>
        <taxon>Pseudomonadota</taxon>
        <taxon>Gammaproteobacteria</taxon>
        <taxon>Pseudomonadales</taxon>
        <taxon>Pseudomonadaceae</taxon>
        <taxon>Pseudomonas</taxon>
    </lineage>
</organism>
<protein>
    <recommendedName>
        <fullName evidence="1">DSBA-like thioredoxin domain-containing protein</fullName>
    </recommendedName>
</protein>
<evidence type="ECO:0000259" key="1">
    <source>
        <dbReference type="Pfam" id="PF01323"/>
    </source>
</evidence>
<dbReference type="GO" id="GO:0016491">
    <property type="term" value="F:oxidoreductase activity"/>
    <property type="evidence" value="ECO:0007669"/>
    <property type="project" value="InterPro"/>
</dbReference>
<sequence>MASVRFQYIFDPLCGWCYASSPALATLAQAWPERLEMRPSGLFSGPGARAMSAEWAGYAWSNDQRIAAATGEAFSEAYRDKVLMDDATPFDSTYINRALTAVQQIGAELEPGLLRQLQVARYVAGSNTAIVQVVADVTAGFLGDAGHTIDATELGQRLETDDALTRQTQTRIDTTQQLMNRLGIRGVPQLLVQVDETLHAIPSAALYQGRDVLLGELRKVAGSALG</sequence>
<reference evidence="2 3" key="1">
    <citation type="submission" date="2014-12" db="EMBL/GenBank/DDBJ databases">
        <title>16Stimator: statistical estimation of ribosomal gene copy numbers from draft genome assemblies.</title>
        <authorList>
            <person name="Perisin M.A."/>
            <person name="Vetter M."/>
            <person name="Gilbert J.A."/>
            <person name="Bergelson J."/>
        </authorList>
    </citation>
    <scope>NUCLEOTIDE SEQUENCE [LARGE SCALE GENOMIC DNA]</scope>
    <source>
        <strain evidence="2 3">MEJ086</strain>
    </source>
</reference>
<dbReference type="Proteomes" id="UP000032068">
    <property type="component" value="Unassembled WGS sequence"/>
</dbReference>
<proteinExistence type="predicted"/>
<feature type="domain" description="DSBA-like thioredoxin" evidence="1">
    <location>
        <begin position="10"/>
        <end position="193"/>
    </location>
</feature>
<dbReference type="RefSeq" id="WP_042554397.1">
    <property type="nucleotide sequence ID" value="NZ_JXQW01000033.1"/>
</dbReference>
<dbReference type="Gene3D" id="3.40.30.10">
    <property type="entry name" value="Glutaredoxin"/>
    <property type="match status" value="1"/>
</dbReference>
<dbReference type="InterPro" id="IPR001853">
    <property type="entry name" value="DSBA-like_thioredoxin_dom"/>
</dbReference>
<dbReference type="SUPFAM" id="SSF52833">
    <property type="entry name" value="Thioredoxin-like"/>
    <property type="match status" value="1"/>
</dbReference>